<evidence type="ECO:0000259" key="2">
    <source>
        <dbReference type="Pfam" id="PF00535"/>
    </source>
</evidence>
<dbReference type="OrthoDB" id="5988548at2759"/>
<dbReference type="GO" id="GO:0004653">
    <property type="term" value="F:polypeptide N-acetylgalactosaminyltransferase activity"/>
    <property type="evidence" value="ECO:0007669"/>
    <property type="project" value="TreeGrafter"/>
</dbReference>
<dbReference type="Pfam" id="PF00535">
    <property type="entry name" value="Glycos_transf_2"/>
    <property type="match status" value="1"/>
</dbReference>
<dbReference type="InterPro" id="IPR001173">
    <property type="entry name" value="Glyco_trans_2-like"/>
</dbReference>
<keyword evidence="1" id="KW-1015">Disulfide bond</keyword>
<dbReference type="AlphaFoldDB" id="A0A177AYR6"/>
<comment type="caution">
    <text evidence="3">The sequence shown here is derived from an EMBL/GenBank/DDBJ whole genome shotgun (WGS) entry which is preliminary data.</text>
</comment>
<protein>
    <recommendedName>
        <fullName evidence="2">Glycosyltransferase 2-like domain-containing protein</fullName>
    </recommendedName>
</protein>
<dbReference type="EMBL" id="LWCA01000965">
    <property type="protein sequence ID" value="OAF66324.1"/>
    <property type="molecule type" value="Genomic_DNA"/>
</dbReference>
<dbReference type="InterPro" id="IPR029044">
    <property type="entry name" value="Nucleotide-diphossugar_trans"/>
</dbReference>
<evidence type="ECO:0000256" key="1">
    <source>
        <dbReference type="ARBA" id="ARBA00023157"/>
    </source>
</evidence>
<feature type="domain" description="Glycosyltransferase 2-like" evidence="2">
    <location>
        <begin position="2"/>
        <end position="79"/>
    </location>
</feature>
<dbReference type="PANTHER" id="PTHR11675:SF126">
    <property type="entry name" value="RICIN B LECTIN DOMAIN-CONTAINING PROTEIN"/>
    <property type="match status" value="1"/>
</dbReference>
<dbReference type="SUPFAM" id="SSF53448">
    <property type="entry name" value="Nucleotide-diphospho-sugar transferases"/>
    <property type="match status" value="1"/>
</dbReference>
<dbReference type="GO" id="GO:0005794">
    <property type="term" value="C:Golgi apparatus"/>
    <property type="evidence" value="ECO:0007669"/>
    <property type="project" value="TreeGrafter"/>
</dbReference>
<proteinExistence type="predicted"/>
<evidence type="ECO:0000313" key="3">
    <source>
        <dbReference type="EMBL" id="OAF66324.1"/>
    </source>
</evidence>
<gene>
    <name evidence="3" type="ORF">A3Q56_05948</name>
</gene>
<dbReference type="GO" id="GO:0006493">
    <property type="term" value="P:protein O-linked glycosylation"/>
    <property type="evidence" value="ECO:0007669"/>
    <property type="project" value="TreeGrafter"/>
</dbReference>
<organism evidence="3 4">
    <name type="scientific">Intoshia linei</name>
    <dbReference type="NCBI Taxonomy" id="1819745"/>
    <lineage>
        <taxon>Eukaryota</taxon>
        <taxon>Metazoa</taxon>
        <taxon>Spiralia</taxon>
        <taxon>Lophotrochozoa</taxon>
        <taxon>Mesozoa</taxon>
        <taxon>Orthonectida</taxon>
        <taxon>Rhopaluridae</taxon>
        <taxon>Intoshia</taxon>
    </lineage>
</organism>
<name>A0A177AYR6_9BILA</name>
<dbReference type="Gene3D" id="3.90.550.10">
    <property type="entry name" value="Spore Coat Polysaccharide Biosynthesis Protein SpsA, Chain A"/>
    <property type="match status" value="2"/>
</dbReference>
<evidence type="ECO:0000313" key="4">
    <source>
        <dbReference type="Proteomes" id="UP000078046"/>
    </source>
</evidence>
<dbReference type="Proteomes" id="UP000078046">
    <property type="component" value="Unassembled WGS sequence"/>
</dbReference>
<accession>A0A177AYR6</accession>
<sequence>MSVISNTNPHYLHEIILVDDFSILKHLKKPLEDFLENYPIVKLIREIESKGIAGARITGVYAASGQTITFLDSHCECQLENFRTPTISGGLFTMHRKYFNYLGQHDSGMKVWGAENLEMSFKVKFNKYQYSYTERLGLNVRWNIINSSVFIH</sequence>
<dbReference type="PANTHER" id="PTHR11675">
    <property type="entry name" value="N-ACETYLGALACTOSAMINYLTRANSFERASE"/>
    <property type="match status" value="1"/>
</dbReference>
<reference evidence="3 4" key="1">
    <citation type="submission" date="2016-04" db="EMBL/GenBank/DDBJ databases">
        <title>The genome of Intoshia linei affirms orthonectids as highly simplified spiralians.</title>
        <authorList>
            <person name="Mikhailov K.V."/>
            <person name="Slusarev G.S."/>
            <person name="Nikitin M.A."/>
            <person name="Logacheva M.D."/>
            <person name="Penin A."/>
            <person name="Aleoshin V."/>
            <person name="Panchin Y.V."/>
        </authorList>
    </citation>
    <scope>NUCLEOTIDE SEQUENCE [LARGE SCALE GENOMIC DNA]</scope>
    <source>
        <strain evidence="3">Intl2013</strain>
        <tissue evidence="3">Whole animal</tissue>
    </source>
</reference>
<keyword evidence="4" id="KW-1185">Reference proteome</keyword>